<organism evidence="1 2">
    <name type="scientific">Candida boidinii</name>
    <name type="common">Yeast</name>
    <dbReference type="NCBI Taxonomy" id="5477"/>
    <lineage>
        <taxon>Eukaryota</taxon>
        <taxon>Fungi</taxon>
        <taxon>Dikarya</taxon>
        <taxon>Ascomycota</taxon>
        <taxon>Saccharomycotina</taxon>
        <taxon>Pichiomycetes</taxon>
        <taxon>Pichiales</taxon>
        <taxon>Pichiaceae</taxon>
        <taxon>Ogataea</taxon>
        <taxon>Ogataea/Candida clade</taxon>
    </lineage>
</organism>
<reference evidence="1" key="1">
    <citation type="submission" date="2023-04" db="EMBL/GenBank/DDBJ databases">
        <title>Candida boidinii NBRC 1967.</title>
        <authorList>
            <person name="Ichikawa N."/>
            <person name="Sato H."/>
            <person name="Tonouchi N."/>
        </authorList>
    </citation>
    <scope>NUCLEOTIDE SEQUENCE</scope>
    <source>
        <strain evidence="1">NBRC 1967</strain>
    </source>
</reference>
<evidence type="ECO:0000313" key="2">
    <source>
        <dbReference type="Proteomes" id="UP001165101"/>
    </source>
</evidence>
<accession>A0ACB5U1X9</accession>
<name>A0ACB5U1X9_CANBO</name>
<sequence length="334" mass="39988">MTMPYYNTDVLIDNAWQKITNSRTSDVISIKDLLFLIEAMESDLKFEILNNENKEFLINFIISDSYLTLSKIDFKELFFKLFDIEFDKLINYKFQEHNRNINMIRDNNFNDYNENDTINVTSSILQENLINQKDNKIDLSPFEEKKNYLLQKIQLLKEMLQRNENASFTNLNYSTQLGINKKINFLYDQLFKNFENEINVCKKNSDLKDANNNLKILLNTQTNLLTEFSNKIAKRNKYQKQFKLLKTSFKILVIFFVSSIILSYFTDLLNYLHDNNSYNFNNIRDTNETLFIDEKEFNEFIPSGYKKFRGVLPFLNDNKSLEEFLWLMIDWFNV</sequence>
<dbReference type="EMBL" id="BSXV01004135">
    <property type="protein sequence ID" value="GME99798.1"/>
    <property type="molecule type" value="Genomic_DNA"/>
</dbReference>
<evidence type="ECO:0000313" key="1">
    <source>
        <dbReference type="EMBL" id="GME99798.1"/>
    </source>
</evidence>
<protein>
    <submittedName>
        <fullName evidence="1">Unnamed protein product</fullName>
    </submittedName>
</protein>
<dbReference type="Proteomes" id="UP001165101">
    <property type="component" value="Unassembled WGS sequence"/>
</dbReference>
<gene>
    <name evidence="1" type="ORF">Cboi01_000538700</name>
</gene>
<comment type="caution">
    <text evidence="1">The sequence shown here is derived from an EMBL/GenBank/DDBJ whole genome shotgun (WGS) entry which is preliminary data.</text>
</comment>
<proteinExistence type="predicted"/>
<keyword evidence="2" id="KW-1185">Reference proteome</keyword>